<evidence type="ECO:0000256" key="11">
    <source>
        <dbReference type="ARBA" id="ARBA00023136"/>
    </source>
</evidence>
<dbReference type="GO" id="GO:0005774">
    <property type="term" value="C:vacuolar membrane"/>
    <property type="evidence" value="ECO:0007669"/>
    <property type="project" value="UniProtKB-SubCell"/>
</dbReference>
<dbReference type="AlphaFoldDB" id="A0AAV5QEB6"/>
<keyword evidence="11 14" id="KW-0472">Membrane</keyword>
<dbReference type="Pfam" id="PF00930">
    <property type="entry name" value="DPPIV_N"/>
    <property type="match status" value="1"/>
</dbReference>
<keyword evidence="12" id="KW-0325">Glycoprotein</keyword>
<keyword evidence="4" id="KW-0926">Vacuole</keyword>
<dbReference type="Proteomes" id="UP001360560">
    <property type="component" value="Unassembled WGS sequence"/>
</dbReference>
<keyword evidence="5" id="KW-0645">Protease</keyword>
<organism evidence="17 18">
    <name type="scientific">Saccharomycopsis crataegensis</name>
    <dbReference type="NCBI Taxonomy" id="43959"/>
    <lineage>
        <taxon>Eukaryota</taxon>
        <taxon>Fungi</taxon>
        <taxon>Dikarya</taxon>
        <taxon>Ascomycota</taxon>
        <taxon>Saccharomycotina</taxon>
        <taxon>Saccharomycetes</taxon>
        <taxon>Saccharomycopsidaceae</taxon>
        <taxon>Saccharomycopsis</taxon>
    </lineage>
</organism>
<dbReference type="Pfam" id="PF00326">
    <property type="entry name" value="Peptidase_S9"/>
    <property type="match status" value="1"/>
</dbReference>
<dbReference type="GeneID" id="90070729"/>
<dbReference type="InterPro" id="IPR002469">
    <property type="entry name" value="Peptidase_S9B_N"/>
</dbReference>
<dbReference type="PANTHER" id="PTHR11731:SF200">
    <property type="entry name" value="DIPEPTIDYL PEPTIDASE 10, ISOFORM B"/>
    <property type="match status" value="1"/>
</dbReference>
<keyword evidence="8" id="KW-0720">Serine protease</keyword>
<evidence type="ECO:0000256" key="9">
    <source>
        <dbReference type="ARBA" id="ARBA00022968"/>
    </source>
</evidence>
<dbReference type="Gene3D" id="3.40.50.1820">
    <property type="entry name" value="alpha/beta hydrolase"/>
    <property type="match status" value="1"/>
</dbReference>
<evidence type="ECO:0000313" key="18">
    <source>
        <dbReference type="Proteomes" id="UP001360560"/>
    </source>
</evidence>
<evidence type="ECO:0000259" key="16">
    <source>
        <dbReference type="Pfam" id="PF00930"/>
    </source>
</evidence>
<evidence type="ECO:0000256" key="7">
    <source>
        <dbReference type="ARBA" id="ARBA00022801"/>
    </source>
</evidence>
<keyword evidence="7" id="KW-0378">Hydrolase</keyword>
<name>A0AAV5QEB6_9ASCO</name>
<dbReference type="RefSeq" id="XP_064849750.1">
    <property type="nucleotide sequence ID" value="XM_064993678.1"/>
</dbReference>
<gene>
    <name evidence="17" type="ORF">DASC09_000750</name>
</gene>
<sequence>MGPKYTGYYNANEKACRNEDNTTTTTTTTQMMDKLESGSLSSDNTNNKNNSSSFNGRRKKLKHSAFFVGLILSFLIFYQLKSQSYNNNNANYTPVVIISPYLQHKPCAFDEAQQLSSGIHDDDPPAINSKLDLTLKDLRTGKFSPDIKDIQWIRSNVETGGTYLTKKNNQYIINKIEDPSYEKILYDSTQFGYDGVKYKIDDLIASPDLKYALLATNRSMIWRHSSVNLFWVLDVDNKFIKPLSVSDGVFDKVFFSKWAPNSEQLAFVKDDKNIYLKNIISDTVEQVTFDGGANIFNGKPDWVYEEEVFEDEFALWWSPTSEYFTFLKFNDTEVEIFPLEFFVADNNPKDSYPVSDHMKYPKAGYKNPDLGVYVYNVANNQSEELFNNYQGEEFNDYLVTEILWVGNDKLFLRTTNRISNILKVVIVDAINMKYEIVRHETIEDGWFELSHDTVYVAKDLEKGREADGYIDTIAVDGYNHLVYFSPIDSSEPKVVLTSGQYEVAGGVSAFDPENNQVYFVSSKYSSIDRHLYSVDLLTGENLIALVDDSNAGYYTASFSSNAKNILISYLGPDVPYQKIVDLNEPEMMTLQNIFQSTSKNLTSNEKLARTLSQYDIPTVSFGEINLGKDLQYDSEDIIANLREIKPANFDPSKKYPLFVYVYQGPNSQLITTRFGVGILQVISSTLDAVVITVDGRGTGFKGKKFRSAVYQNLSHYETIDQIQAAKTYISQNSFIDFERTLIYGHSYGGYMTLKTLENDHEKVFKYGISGAPVTDWRLYDSIYTERYMSTPRANNANYVSGSVGGSGNFTNFQNTKRFLLLHGTGDDNVHVQNMFKFLDKLNLHNVENNYDLMMFPDSNHGIYYHNGGYIMYNKILWWAKMAFDGMFDVFDNYDYHNGNLPSASMVGAATNIGVHGFTNDDDDAEYLRV</sequence>
<keyword evidence="6 14" id="KW-0812">Transmembrane</keyword>
<keyword evidence="18" id="KW-1185">Reference proteome</keyword>
<evidence type="ECO:0000256" key="3">
    <source>
        <dbReference type="ARBA" id="ARBA00022438"/>
    </source>
</evidence>
<evidence type="ECO:0000256" key="10">
    <source>
        <dbReference type="ARBA" id="ARBA00022989"/>
    </source>
</evidence>
<dbReference type="SUPFAM" id="SSF53474">
    <property type="entry name" value="alpha/beta-Hydrolases"/>
    <property type="match status" value="1"/>
</dbReference>
<dbReference type="PANTHER" id="PTHR11731">
    <property type="entry name" value="PROTEASE FAMILY S9B,C DIPEPTIDYL-PEPTIDASE IV-RELATED"/>
    <property type="match status" value="1"/>
</dbReference>
<dbReference type="InterPro" id="IPR050278">
    <property type="entry name" value="Serine_Prot_S9B/DPPIV"/>
</dbReference>
<feature type="region of interest" description="Disordered" evidence="13">
    <location>
        <begin position="35"/>
        <end position="56"/>
    </location>
</feature>
<keyword evidence="3" id="KW-0031">Aminopeptidase</keyword>
<feature type="transmembrane region" description="Helical" evidence="14">
    <location>
        <begin position="61"/>
        <end position="80"/>
    </location>
</feature>
<evidence type="ECO:0000256" key="1">
    <source>
        <dbReference type="ARBA" id="ARBA00004576"/>
    </source>
</evidence>
<evidence type="ECO:0000256" key="6">
    <source>
        <dbReference type="ARBA" id="ARBA00022692"/>
    </source>
</evidence>
<dbReference type="GO" id="GO:0004177">
    <property type="term" value="F:aminopeptidase activity"/>
    <property type="evidence" value="ECO:0007669"/>
    <property type="project" value="UniProtKB-KW"/>
</dbReference>
<evidence type="ECO:0000256" key="5">
    <source>
        <dbReference type="ARBA" id="ARBA00022670"/>
    </source>
</evidence>
<dbReference type="GO" id="GO:0005886">
    <property type="term" value="C:plasma membrane"/>
    <property type="evidence" value="ECO:0007669"/>
    <property type="project" value="TreeGrafter"/>
</dbReference>
<evidence type="ECO:0000256" key="13">
    <source>
        <dbReference type="SAM" id="MobiDB-lite"/>
    </source>
</evidence>
<evidence type="ECO:0000256" key="8">
    <source>
        <dbReference type="ARBA" id="ARBA00022825"/>
    </source>
</evidence>
<accession>A0AAV5QEB6</accession>
<dbReference type="SUPFAM" id="SSF82171">
    <property type="entry name" value="DPP6 N-terminal domain-like"/>
    <property type="match status" value="1"/>
</dbReference>
<comment type="caution">
    <text evidence="17">The sequence shown here is derived from an EMBL/GenBank/DDBJ whole genome shotgun (WGS) entry which is preliminary data.</text>
</comment>
<evidence type="ECO:0000259" key="15">
    <source>
        <dbReference type="Pfam" id="PF00326"/>
    </source>
</evidence>
<feature type="compositionally biased region" description="Low complexity" evidence="13">
    <location>
        <begin position="39"/>
        <end position="55"/>
    </location>
</feature>
<evidence type="ECO:0000256" key="14">
    <source>
        <dbReference type="SAM" id="Phobius"/>
    </source>
</evidence>
<keyword evidence="9" id="KW-0735">Signal-anchor</keyword>
<keyword evidence="10 14" id="KW-1133">Transmembrane helix</keyword>
<evidence type="ECO:0000256" key="2">
    <source>
        <dbReference type="ARBA" id="ARBA00006150"/>
    </source>
</evidence>
<protein>
    <submittedName>
        <fullName evidence="17">Dap2 protein</fullName>
    </submittedName>
</protein>
<dbReference type="InterPro" id="IPR029058">
    <property type="entry name" value="AB_hydrolase_fold"/>
</dbReference>
<dbReference type="InterPro" id="IPR001375">
    <property type="entry name" value="Peptidase_S9_cat"/>
</dbReference>
<evidence type="ECO:0000256" key="4">
    <source>
        <dbReference type="ARBA" id="ARBA00022554"/>
    </source>
</evidence>
<comment type="similarity">
    <text evidence="2">Belongs to the peptidase S9B family.</text>
</comment>
<feature type="domain" description="Peptidase S9 prolyl oligopeptidase catalytic" evidence="15">
    <location>
        <begin position="684"/>
        <end position="884"/>
    </location>
</feature>
<dbReference type="Gene3D" id="2.140.10.30">
    <property type="entry name" value="Dipeptidylpeptidase IV, N-terminal domain"/>
    <property type="match status" value="1"/>
</dbReference>
<dbReference type="GO" id="GO:0008236">
    <property type="term" value="F:serine-type peptidase activity"/>
    <property type="evidence" value="ECO:0007669"/>
    <property type="project" value="UniProtKB-KW"/>
</dbReference>
<feature type="domain" description="Dipeptidylpeptidase IV N-terminal" evidence="16">
    <location>
        <begin position="206"/>
        <end position="576"/>
    </location>
</feature>
<dbReference type="FunFam" id="3.40.50.1820:FF:000003">
    <property type="entry name" value="Dipeptidyl peptidase 4"/>
    <property type="match status" value="1"/>
</dbReference>
<dbReference type="GO" id="GO:0006508">
    <property type="term" value="P:proteolysis"/>
    <property type="evidence" value="ECO:0007669"/>
    <property type="project" value="UniProtKB-KW"/>
</dbReference>
<comment type="subcellular location">
    <subcellularLocation>
        <location evidence="1">Vacuole membrane</location>
        <topology evidence="1">Single-pass type II membrane protein</topology>
    </subcellularLocation>
</comment>
<evidence type="ECO:0000256" key="12">
    <source>
        <dbReference type="ARBA" id="ARBA00023180"/>
    </source>
</evidence>
<proteinExistence type="inferred from homology"/>
<reference evidence="17 18" key="1">
    <citation type="journal article" date="2023" name="Elife">
        <title>Identification of key yeast species and microbe-microbe interactions impacting larval growth of Drosophila in the wild.</title>
        <authorList>
            <person name="Mure A."/>
            <person name="Sugiura Y."/>
            <person name="Maeda R."/>
            <person name="Honda K."/>
            <person name="Sakurai N."/>
            <person name="Takahashi Y."/>
            <person name="Watada M."/>
            <person name="Katoh T."/>
            <person name="Gotoh A."/>
            <person name="Gotoh Y."/>
            <person name="Taniguchi I."/>
            <person name="Nakamura K."/>
            <person name="Hayashi T."/>
            <person name="Katayama T."/>
            <person name="Uemura T."/>
            <person name="Hattori Y."/>
        </authorList>
    </citation>
    <scope>NUCLEOTIDE SEQUENCE [LARGE SCALE GENOMIC DNA]</scope>
    <source>
        <strain evidence="17 18">SC-9</strain>
    </source>
</reference>
<evidence type="ECO:0000313" key="17">
    <source>
        <dbReference type="EMBL" id="GMM32750.1"/>
    </source>
</evidence>
<dbReference type="GO" id="GO:0008239">
    <property type="term" value="F:dipeptidyl-peptidase activity"/>
    <property type="evidence" value="ECO:0007669"/>
    <property type="project" value="TreeGrafter"/>
</dbReference>
<dbReference type="EMBL" id="BTFZ01000001">
    <property type="protein sequence ID" value="GMM32750.1"/>
    <property type="molecule type" value="Genomic_DNA"/>
</dbReference>